<sequence length="129" mass="14377">MGTVHKPPKREERSKVKGPRLFSRVRVRPLLPLFFGGIQFLANCQLSTPISFHLGIIKPSLAPVNQTKEANPPLRRCQSTLSSPEACSIGKSGKKCTFSNSRVQRRIRGYNARIHLAIHQDCFAGRVKG</sequence>
<protein>
    <submittedName>
        <fullName evidence="1">Uncharacterized protein</fullName>
    </submittedName>
</protein>
<dbReference type="EMBL" id="CM044705">
    <property type="protein sequence ID" value="KAI5664500.1"/>
    <property type="molecule type" value="Genomic_DNA"/>
</dbReference>
<name>A0ACC0AVW6_CATRO</name>
<gene>
    <name evidence="1" type="ORF">M9H77_23823</name>
</gene>
<accession>A0ACC0AVW6</accession>
<dbReference type="Proteomes" id="UP001060085">
    <property type="component" value="Linkage Group LG05"/>
</dbReference>
<comment type="caution">
    <text evidence="1">The sequence shown here is derived from an EMBL/GenBank/DDBJ whole genome shotgun (WGS) entry which is preliminary data.</text>
</comment>
<evidence type="ECO:0000313" key="1">
    <source>
        <dbReference type="EMBL" id="KAI5664500.1"/>
    </source>
</evidence>
<proteinExistence type="predicted"/>
<reference evidence="2" key="1">
    <citation type="journal article" date="2023" name="Nat. Plants">
        <title>Single-cell RNA sequencing provides a high-resolution roadmap for understanding the multicellular compartmentation of specialized metabolism.</title>
        <authorList>
            <person name="Sun S."/>
            <person name="Shen X."/>
            <person name="Li Y."/>
            <person name="Li Y."/>
            <person name="Wang S."/>
            <person name="Li R."/>
            <person name="Zhang H."/>
            <person name="Shen G."/>
            <person name="Guo B."/>
            <person name="Wei J."/>
            <person name="Xu J."/>
            <person name="St-Pierre B."/>
            <person name="Chen S."/>
            <person name="Sun C."/>
        </authorList>
    </citation>
    <scope>NUCLEOTIDE SEQUENCE [LARGE SCALE GENOMIC DNA]</scope>
</reference>
<organism evidence="1 2">
    <name type="scientific">Catharanthus roseus</name>
    <name type="common">Madagascar periwinkle</name>
    <name type="synonym">Vinca rosea</name>
    <dbReference type="NCBI Taxonomy" id="4058"/>
    <lineage>
        <taxon>Eukaryota</taxon>
        <taxon>Viridiplantae</taxon>
        <taxon>Streptophyta</taxon>
        <taxon>Embryophyta</taxon>
        <taxon>Tracheophyta</taxon>
        <taxon>Spermatophyta</taxon>
        <taxon>Magnoliopsida</taxon>
        <taxon>eudicotyledons</taxon>
        <taxon>Gunneridae</taxon>
        <taxon>Pentapetalae</taxon>
        <taxon>asterids</taxon>
        <taxon>lamiids</taxon>
        <taxon>Gentianales</taxon>
        <taxon>Apocynaceae</taxon>
        <taxon>Rauvolfioideae</taxon>
        <taxon>Vinceae</taxon>
        <taxon>Catharanthinae</taxon>
        <taxon>Catharanthus</taxon>
    </lineage>
</organism>
<keyword evidence="2" id="KW-1185">Reference proteome</keyword>
<evidence type="ECO:0000313" key="2">
    <source>
        <dbReference type="Proteomes" id="UP001060085"/>
    </source>
</evidence>